<organism evidence="9 10">
    <name type="scientific">Paucilactobacillus hokkaidonensis JCM 18461</name>
    <dbReference type="NCBI Taxonomy" id="1291742"/>
    <lineage>
        <taxon>Bacteria</taxon>
        <taxon>Bacillati</taxon>
        <taxon>Bacillota</taxon>
        <taxon>Bacilli</taxon>
        <taxon>Lactobacillales</taxon>
        <taxon>Lactobacillaceae</taxon>
        <taxon>Paucilactobacillus</taxon>
    </lineage>
</organism>
<evidence type="ECO:0000256" key="2">
    <source>
        <dbReference type="ARBA" id="ARBA00001933"/>
    </source>
</evidence>
<dbReference type="InterPro" id="IPR020622">
    <property type="entry name" value="Ala_racemase_pyridoxalP-BS"/>
</dbReference>
<dbReference type="SMART" id="SM01005">
    <property type="entry name" value="Ala_racemase_C"/>
    <property type="match status" value="1"/>
</dbReference>
<dbReference type="Gene3D" id="3.20.20.10">
    <property type="entry name" value="Alanine racemase"/>
    <property type="match status" value="1"/>
</dbReference>
<reference evidence="9 10" key="1">
    <citation type="submission" date="2014-11" db="EMBL/GenBank/DDBJ databases">
        <title>Complete genome sequence and analysis of Lactobacillus hokkaidonensis LOOC260T.</title>
        <authorList>
            <person name="Tanizawa Y."/>
            <person name="Tohno M."/>
            <person name="Kaminuma E."/>
            <person name="Nakamura Y."/>
            <person name="Arita M."/>
        </authorList>
    </citation>
    <scope>NUCLEOTIDE SEQUENCE [LARGE SCALE GENOMIC DNA]</scope>
    <source>
        <strain evidence="9 10">LOOC260</strain>
    </source>
</reference>
<dbReference type="RefSeq" id="WP_041092582.1">
    <property type="nucleotide sequence ID" value="NZ_AP014680.1"/>
</dbReference>
<evidence type="ECO:0000256" key="6">
    <source>
        <dbReference type="PIRSR" id="PIRSR600821-50"/>
    </source>
</evidence>
<dbReference type="HAMAP" id="MF_01201">
    <property type="entry name" value="Ala_racemase"/>
    <property type="match status" value="1"/>
</dbReference>
<feature type="binding site" evidence="5 7">
    <location>
        <position position="140"/>
    </location>
    <ligand>
        <name>substrate</name>
    </ligand>
</feature>
<protein>
    <recommendedName>
        <fullName evidence="5">Alanine racemase</fullName>
        <ecNumber evidence="5">5.1.1.1</ecNumber>
    </recommendedName>
</protein>
<evidence type="ECO:0000256" key="7">
    <source>
        <dbReference type="PIRSR" id="PIRSR600821-52"/>
    </source>
</evidence>
<accession>A0A0A1GWZ4</accession>
<dbReference type="SUPFAM" id="SSF50621">
    <property type="entry name" value="Alanine racemase C-terminal domain-like"/>
    <property type="match status" value="1"/>
</dbReference>
<evidence type="ECO:0000256" key="4">
    <source>
        <dbReference type="ARBA" id="ARBA00023235"/>
    </source>
</evidence>
<feature type="domain" description="Alanine racemase C-terminal" evidence="8">
    <location>
        <begin position="246"/>
        <end position="371"/>
    </location>
</feature>
<gene>
    <name evidence="9" type="ORF">LOOC260_103970</name>
</gene>
<comment type="pathway">
    <text evidence="5">Amino-acid biosynthesis; D-alanine biosynthesis; D-alanine from L-alanine: step 1/1.</text>
</comment>
<dbReference type="GO" id="GO:0009252">
    <property type="term" value="P:peptidoglycan biosynthetic process"/>
    <property type="evidence" value="ECO:0007669"/>
    <property type="project" value="TreeGrafter"/>
</dbReference>
<evidence type="ECO:0000259" key="8">
    <source>
        <dbReference type="SMART" id="SM01005"/>
    </source>
</evidence>
<evidence type="ECO:0000313" key="10">
    <source>
        <dbReference type="Proteomes" id="UP000031620"/>
    </source>
</evidence>
<feature type="binding site" evidence="5 7">
    <location>
        <position position="314"/>
    </location>
    <ligand>
        <name>substrate</name>
    </ligand>
</feature>
<name>A0A0A1GWZ4_9LACO</name>
<dbReference type="Pfam" id="PF01168">
    <property type="entry name" value="Ala_racemase_N"/>
    <property type="match status" value="1"/>
</dbReference>
<dbReference type="InterPro" id="IPR001608">
    <property type="entry name" value="Ala_racemase_N"/>
</dbReference>
<dbReference type="PRINTS" id="PR00992">
    <property type="entry name" value="ALARACEMASE"/>
</dbReference>
<proteinExistence type="inferred from homology"/>
<dbReference type="PROSITE" id="PS00395">
    <property type="entry name" value="ALANINE_RACEMASE"/>
    <property type="match status" value="1"/>
</dbReference>
<dbReference type="NCBIfam" id="TIGR00492">
    <property type="entry name" value="alr"/>
    <property type="match status" value="1"/>
</dbReference>
<dbReference type="GO" id="GO:0030632">
    <property type="term" value="P:D-alanine biosynthetic process"/>
    <property type="evidence" value="ECO:0007669"/>
    <property type="project" value="UniProtKB-UniRule"/>
</dbReference>
<evidence type="ECO:0000256" key="3">
    <source>
        <dbReference type="ARBA" id="ARBA00022898"/>
    </source>
</evidence>
<dbReference type="GO" id="GO:0008784">
    <property type="term" value="F:alanine racemase activity"/>
    <property type="evidence" value="ECO:0007669"/>
    <property type="project" value="UniProtKB-UniRule"/>
</dbReference>
<dbReference type="HOGENOM" id="CLU_028393_2_1_9"/>
<evidence type="ECO:0000313" key="9">
    <source>
        <dbReference type="EMBL" id="BAP84971.1"/>
    </source>
</evidence>
<comment type="similarity">
    <text evidence="5">Belongs to the alanine racemase family.</text>
</comment>
<dbReference type="InterPro" id="IPR029066">
    <property type="entry name" value="PLP-binding_barrel"/>
</dbReference>
<keyword evidence="3 5" id="KW-0663">Pyridoxal phosphate</keyword>
<dbReference type="EC" id="5.1.1.1" evidence="5"/>
<dbReference type="InterPro" id="IPR000821">
    <property type="entry name" value="Ala_racemase"/>
</dbReference>
<keyword evidence="4 5" id="KW-0413">Isomerase</keyword>
<comment type="catalytic activity">
    <reaction evidence="1 5">
        <text>L-alanine = D-alanine</text>
        <dbReference type="Rhea" id="RHEA:20249"/>
        <dbReference type="ChEBI" id="CHEBI:57416"/>
        <dbReference type="ChEBI" id="CHEBI:57972"/>
        <dbReference type="EC" id="5.1.1.1"/>
    </reaction>
</comment>
<feature type="modified residue" description="N6-(pyridoxal phosphate)lysine" evidence="5 6">
    <location>
        <position position="40"/>
    </location>
</feature>
<dbReference type="EMBL" id="AP014680">
    <property type="protein sequence ID" value="BAP84971.1"/>
    <property type="molecule type" value="Genomic_DNA"/>
</dbReference>
<evidence type="ECO:0000256" key="5">
    <source>
        <dbReference type="HAMAP-Rule" id="MF_01201"/>
    </source>
</evidence>
<dbReference type="KEGG" id="lho:LOOC260_103970"/>
<dbReference type="CDD" id="cd00430">
    <property type="entry name" value="PLPDE_III_AR"/>
    <property type="match status" value="1"/>
</dbReference>
<dbReference type="FunFam" id="2.40.37.10:FF:000006">
    <property type="entry name" value="Alanine racemase"/>
    <property type="match status" value="1"/>
</dbReference>
<dbReference type="InterPro" id="IPR009006">
    <property type="entry name" value="Ala_racemase/Decarboxylase_C"/>
</dbReference>
<dbReference type="Gene3D" id="2.40.37.10">
    <property type="entry name" value="Lyase, Ornithine Decarboxylase, Chain A, domain 1"/>
    <property type="match status" value="1"/>
</dbReference>
<feature type="active site" description="Proton acceptor; specific for D-alanine" evidence="5">
    <location>
        <position position="40"/>
    </location>
</feature>
<dbReference type="PANTHER" id="PTHR30511:SF0">
    <property type="entry name" value="ALANINE RACEMASE, CATABOLIC-RELATED"/>
    <property type="match status" value="1"/>
</dbReference>
<dbReference type="SUPFAM" id="SSF51419">
    <property type="entry name" value="PLP-binding barrel"/>
    <property type="match status" value="1"/>
</dbReference>
<feature type="active site" description="Proton acceptor; specific for L-alanine" evidence="5">
    <location>
        <position position="267"/>
    </location>
</feature>
<dbReference type="GO" id="GO:0005829">
    <property type="term" value="C:cytosol"/>
    <property type="evidence" value="ECO:0007669"/>
    <property type="project" value="TreeGrafter"/>
</dbReference>
<dbReference type="GO" id="GO:0030170">
    <property type="term" value="F:pyridoxal phosphate binding"/>
    <property type="evidence" value="ECO:0007669"/>
    <property type="project" value="UniProtKB-UniRule"/>
</dbReference>
<dbReference type="STRING" id="1291742.LOOC260_103970"/>
<comment type="cofactor">
    <cofactor evidence="2 5 6">
        <name>pyridoxal 5'-phosphate</name>
        <dbReference type="ChEBI" id="CHEBI:597326"/>
    </cofactor>
</comment>
<dbReference type="Proteomes" id="UP000031620">
    <property type="component" value="Chromosome"/>
</dbReference>
<dbReference type="InterPro" id="IPR011079">
    <property type="entry name" value="Ala_racemase_C"/>
</dbReference>
<dbReference type="Pfam" id="PF00842">
    <property type="entry name" value="Ala_racemase_C"/>
    <property type="match status" value="1"/>
</dbReference>
<evidence type="ECO:0000256" key="1">
    <source>
        <dbReference type="ARBA" id="ARBA00000316"/>
    </source>
</evidence>
<dbReference type="FunFam" id="3.20.20.10:FF:000002">
    <property type="entry name" value="Alanine racemase"/>
    <property type="match status" value="1"/>
</dbReference>
<dbReference type="PANTHER" id="PTHR30511">
    <property type="entry name" value="ALANINE RACEMASE"/>
    <property type="match status" value="1"/>
</dbReference>
<dbReference type="UniPathway" id="UPA00042">
    <property type="reaction ID" value="UER00497"/>
</dbReference>
<sequence length="372" mass="41418">MVVGEHRTTKLVIDRDALRQNIKNEKSLLASDTNLFAVVKANAYGHGLVQIAQEAIAAGADGLCVAILDEALELRNAAIDVPILVLGITEVDNAAIAQQYNISLTVGSVEWLQDFQRMAFKHASSNKLNVHLAVDTGMGRIGFREIGEFKQALQLVNQAPFNFEGLFTHFATADETNQDYFNHQMTIWHQLTDDMDTMPPIVHVANSATSLWHLPVTGNMIRFGMAMYGLNPSGYEIETPFKLKPVLSLVTKIDFVKQIKQGEFVSYGATYQAKADEWIGTIPLGYADGYPRRMQGFHVLVAEQFCEIVGRVCMDQIMIRLPSKLPVGTDVTLIGRQHGKQISSEDVAEYAHTINYEIMTSMAPRLKRVYIN</sequence>
<dbReference type="AlphaFoldDB" id="A0A0A1GWZ4"/>
<comment type="function">
    <text evidence="5">Catalyzes the interconversion of L-alanine and D-alanine. May also act on other amino acids.</text>
</comment>